<name>A0A9Q8P417_PASFU</name>
<dbReference type="AlphaFoldDB" id="A0A9Q8P417"/>
<dbReference type="GeneID" id="71980464"/>
<protein>
    <submittedName>
        <fullName evidence="3">Uncharacterized protein</fullName>
    </submittedName>
</protein>
<evidence type="ECO:0000256" key="2">
    <source>
        <dbReference type="SAM" id="Phobius"/>
    </source>
</evidence>
<keyword evidence="2" id="KW-1133">Transmembrane helix</keyword>
<dbReference type="RefSeq" id="XP_047756638.1">
    <property type="nucleotide sequence ID" value="XM_047899734.1"/>
</dbReference>
<feature type="transmembrane region" description="Helical" evidence="2">
    <location>
        <begin position="179"/>
        <end position="204"/>
    </location>
</feature>
<reference evidence="3" key="2">
    <citation type="journal article" date="2022" name="Microb. Genom.">
        <title>A chromosome-scale genome assembly of the tomato pathogen Cladosporium fulvum reveals a compartmentalized genome architecture and the presence of a dispensable chromosome.</title>
        <authorList>
            <person name="Zaccaron A.Z."/>
            <person name="Chen L.H."/>
            <person name="Samaras A."/>
            <person name="Stergiopoulos I."/>
        </authorList>
    </citation>
    <scope>NUCLEOTIDE SEQUENCE</scope>
    <source>
        <strain evidence="3">Race5_Kim</strain>
    </source>
</reference>
<proteinExistence type="predicted"/>
<dbReference type="Proteomes" id="UP000756132">
    <property type="component" value="Chromosome 1"/>
</dbReference>
<dbReference type="OMA" id="MHWDTSC"/>
<keyword evidence="4" id="KW-1185">Reference proteome</keyword>
<feature type="region of interest" description="Disordered" evidence="1">
    <location>
        <begin position="131"/>
        <end position="168"/>
    </location>
</feature>
<accession>A0A9Q8P417</accession>
<sequence length="453" mass="50595">MSGGNSNITVAIPGEPNWGVWWLNGLDNFQLDIVGFLAVLGEGSVQANAQVSALSRLFYLPRILPAPQALLYTTRPTVLPATPATVSGVESGNVKDNVQHIAGILLGKKMDRHTVRCVEVKKTDDRREQKWTDVFFRGQPKRTPSQEANKEHEDSDEPDSSKAAINEEKIRPPLVKAKALGPMTWVTLIGFSEAIVLLIASIVFGDGMSIVATILLSGLSTVIGAINKWNLELTQRPKGETPRGDTVIRYPNGSFLVVRCTEEIARELYFAPEKIDYTLENDWYHRALALLGTLMLMGGIVCLANAKLQLQLAWLGAYVIMNIAHWFAAALPQEWHWDLSCYEVQEHGIEGGTTNETFTEALWKAIALTKTAQWVPGNWPTSEGTDTWKQWVRDAGAKAKETQRRVGFFTEYDFAWKVPNRFEVEIWKIPDWNPGQAWKDLHKNGSVVMEQAV</sequence>
<dbReference type="KEGG" id="ffu:CLAFUR5_00586"/>
<gene>
    <name evidence="3" type="ORF">CLAFUR5_00586</name>
</gene>
<reference evidence="3" key="1">
    <citation type="submission" date="2021-12" db="EMBL/GenBank/DDBJ databases">
        <authorList>
            <person name="Zaccaron A."/>
            <person name="Stergiopoulos I."/>
        </authorList>
    </citation>
    <scope>NUCLEOTIDE SEQUENCE</scope>
    <source>
        <strain evidence="3">Race5_Kim</strain>
    </source>
</reference>
<feature type="transmembrane region" description="Helical" evidence="2">
    <location>
        <begin position="210"/>
        <end position="229"/>
    </location>
</feature>
<evidence type="ECO:0000313" key="3">
    <source>
        <dbReference type="EMBL" id="UJO12272.1"/>
    </source>
</evidence>
<evidence type="ECO:0000313" key="4">
    <source>
        <dbReference type="Proteomes" id="UP000756132"/>
    </source>
</evidence>
<evidence type="ECO:0000256" key="1">
    <source>
        <dbReference type="SAM" id="MobiDB-lite"/>
    </source>
</evidence>
<feature type="transmembrane region" description="Helical" evidence="2">
    <location>
        <begin position="312"/>
        <end position="331"/>
    </location>
</feature>
<organism evidence="3 4">
    <name type="scientific">Passalora fulva</name>
    <name type="common">Tomato leaf mold</name>
    <name type="synonym">Cladosporium fulvum</name>
    <dbReference type="NCBI Taxonomy" id="5499"/>
    <lineage>
        <taxon>Eukaryota</taxon>
        <taxon>Fungi</taxon>
        <taxon>Dikarya</taxon>
        <taxon>Ascomycota</taxon>
        <taxon>Pezizomycotina</taxon>
        <taxon>Dothideomycetes</taxon>
        <taxon>Dothideomycetidae</taxon>
        <taxon>Mycosphaerellales</taxon>
        <taxon>Mycosphaerellaceae</taxon>
        <taxon>Fulvia</taxon>
    </lineage>
</organism>
<dbReference type="EMBL" id="CP090163">
    <property type="protein sequence ID" value="UJO12272.1"/>
    <property type="molecule type" value="Genomic_DNA"/>
</dbReference>
<feature type="transmembrane region" description="Helical" evidence="2">
    <location>
        <begin position="287"/>
        <end position="306"/>
    </location>
</feature>
<dbReference type="OrthoDB" id="5412502at2759"/>
<keyword evidence="2" id="KW-0472">Membrane</keyword>
<keyword evidence="2" id="KW-0812">Transmembrane</keyword>